<keyword evidence="6 18" id="KW-0812">Transmembrane</keyword>
<dbReference type="PANTHER" id="PTHR32234">
    <property type="entry name" value="THIOL:DISULFIDE INTERCHANGE PROTEIN DSBD"/>
    <property type="match status" value="1"/>
</dbReference>
<dbReference type="InterPro" id="IPR013766">
    <property type="entry name" value="Thioredoxin_domain"/>
</dbReference>
<comment type="similarity">
    <text evidence="2 18">Belongs to the thioredoxin family. DsbD subfamily.</text>
</comment>
<feature type="transmembrane region" description="Helical" evidence="18">
    <location>
        <begin position="434"/>
        <end position="454"/>
    </location>
</feature>
<keyword evidence="3 18" id="KW-0813">Transport</keyword>
<evidence type="ECO:0000256" key="9">
    <source>
        <dbReference type="ARBA" id="ARBA00022982"/>
    </source>
</evidence>
<dbReference type="HAMAP" id="MF_00399">
    <property type="entry name" value="DbsD"/>
    <property type="match status" value="1"/>
</dbReference>
<dbReference type="InterPro" id="IPR035671">
    <property type="entry name" value="DsbD_gamma"/>
</dbReference>
<feature type="transmembrane region" description="Helical" evidence="18">
    <location>
        <begin position="284"/>
        <end position="309"/>
    </location>
</feature>
<dbReference type="PROSITE" id="PS51352">
    <property type="entry name" value="THIOREDOXIN_2"/>
    <property type="match status" value="1"/>
</dbReference>
<dbReference type="InterPro" id="IPR028250">
    <property type="entry name" value="DsbDN"/>
</dbReference>
<protein>
    <recommendedName>
        <fullName evidence="18">Thiol:disulfide interchange protein DsbD</fullName>
        <ecNumber evidence="18">1.8.1.8</ecNumber>
    </recommendedName>
    <alternativeName>
        <fullName evidence="18">Protein-disulfide reductase</fullName>
        <shortName evidence="18">Disulfide reductase</shortName>
    </alternativeName>
</protein>
<evidence type="ECO:0000256" key="19">
    <source>
        <dbReference type="SAM" id="MobiDB-lite"/>
    </source>
</evidence>
<dbReference type="SUPFAM" id="SSF52833">
    <property type="entry name" value="Thioredoxin-like"/>
    <property type="match status" value="1"/>
</dbReference>
<feature type="signal peptide" evidence="18">
    <location>
        <begin position="1"/>
        <end position="27"/>
    </location>
</feature>
<dbReference type="PANTHER" id="PTHR32234:SF0">
    <property type="entry name" value="THIOL:DISULFIDE INTERCHANGE PROTEIN DSBD"/>
    <property type="match status" value="1"/>
</dbReference>
<comment type="catalytic activity">
    <reaction evidence="16 18">
        <text>[protein]-dithiol + NAD(+) = [protein]-disulfide + NADH + H(+)</text>
        <dbReference type="Rhea" id="RHEA:18749"/>
        <dbReference type="Rhea" id="RHEA-COMP:10593"/>
        <dbReference type="Rhea" id="RHEA-COMP:10594"/>
        <dbReference type="ChEBI" id="CHEBI:15378"/>
        <dbReference type="ChEBI" id="CHEBI:29950"/>
        <dbReference type="ChEBI" id="CHEBI:50058"/>
        <dbReference type="ChEBI" id="CHEBI:57540"/>
        <dbReference type="ChEBI" id="CHEBI:57945"/>
        <dbReference type="EC" id="1.8.1.8"/>
    </reaction>
</comment>
<dbReference type="SUPFAM" id="SSF74863">
    <property type="entry name" value="Thiol:disulfide interchange protein DsbD, N-terminal domain (DsbD-alpha)"/>
    <property type="match status" value="1"/>
</dbReference>
<feature type="transmembrane region" description="Helical" evidence="18">
    <location>
        <begin position="321"/>
        <end position="342"/>
    </location>
</feature>
<evidence type="ECO:0000256" key="11">
    <source>
        <dbReference type="ARBA" id="ARBA00023002"/>
    </source>
</evidence>
<dbReference type="CDD" id="cd02953">
    <property type="entry name" value="DsbDgamma"/>
    <property type="match status" value="1"/>
</dbReference>
<keyword evidence="7 18" id="KW-0732">Signal</keyword>
<evidence type="ECO:0000259" key="20">
    <source>
        <dbReference type="PROSITE" id="PS51352"/>
    </source>
</evidence>
<feature type="chain" id="PRO_5016472101" description="Thiol:disulfide interchange protein DsbD" evidence="18">
    <location>
        <begin position="28"/>
        <end position="671"/>
    </location>
</feature>
<dbReference type="Gene3D" id="2.60.40.1250">
    <property type="entry name" value="Thiol:disulfide interchange protein DsbD, N-terminal domain"/>
    <property type="match status" value="1"/>
</dbReference>
<evidence type="ECO:0000313" key="21">
    <source>
        <dbReference type="EMBL" id="PWK53639.1"/>
    </source>
</evidence>
<reference evidence="21 22" key="1">
    <citation type="submission" date="2018-05" db="EMBL/GenBank/DDBJ databases">
        <title>Genomic Encyclopedia of Type Strains, Phase IV (KMG-IV): sequencing the most valuable type-strain genomes for metagenomic binning, comparative biology and taxonomic classification.</title>
        <authorList>
            <person name="Goeker M."/>
        </authorList>
    </citation>
    <scope>NUCLEOTIDE SEQUENCE [LARGE SCALE GENOMIC DNA]</scope>
    <source>
        <strain evidence="21 22">DSM 25350</strain>
    </source>
</reference>
<dbReference type="Pfam" id="PF11412">
    <property type="entry name" value="DsbD_N"/>
    <property type="match status" value="1"/>
</dbReference>
<dbReference type="NCBIfam" id="NF001419">
    <property type="entry name" value="PRK00293.1"/>
    <property type="match status" value="1"/>
</dbReference>
<evidence type="ECO:0000256" key="7">
    <source>
        <dbReference type="ARBA" id="ARBA00022729"/>
    </source>
</evidence>
<evidence type="ECO:0000256" key="18">
    <source>
        <dbReference type="HAMAP-Rule" id="MF_00399"/>
    </source>
</evidence>
<dbReference type="EC" id="1.8.1.8" evidence="18"/>
<dbReference type="InterPro" id="IPR022910">
    <property type="entry name" value="Thiol_diS_interchange_DbsD"/>
</dbReference>
<dbReference type="InterPro" id="IPR036929">
    <property type="entry name" value="DsbDN_sf"/>
</dbReference>
<feature type="domain" description="Thioredoxin" evidence="20">
    <location>
        <begin position="518"/>
        <end position="670"/>
    </location>
</feature>
<dbReference type="InterPro" id="IPR003834">
    <property type="entry name" value="Cyt_c_assmbl_TM_dom"/>
</dbReference>
<dbReference type="OrthoDB" id="9811036at2"/>
<dbReference type="Gene3D" id="3.40.30.10">
    <property type="entry name" value="Glutaredoxin"/>
    <property type="match status" value="1"/>
</dbReference>
<evidence type="ECO:0000256" key="14">
    <source>
        <dbReference type="ARBA" id="ARBA00023157"/>
    </source>
</evidence>
<feature type="transmembrane region" description="Helical" evidence="18">
    <location>
        <begin position="460"/>
        <end position="479"/>
    </location>
</feature>
<feature type="compositionally biased region" description="Polar residues" evidence="19">
    <location>
        <begin position="184"/>
        <end position="212"/>
    </location>
</feature>
<dbReference type="InterPro" id="IPR017937">
    <property type="entry name" value="Thioredoxin_CS"/>
</dbReference>
<dbReference type="GO" id="GO:0005886">
    <property type="term" value="C:plasma membrane"/>
    <property type="evidence" value="ECO:0007669"/>
    <property type="project" value="UniProtKB-SubCell"/>
</dbReference>
<comment type="function">
    <text evidence="18">Required to facilitate the formation of correct disulfide bonds in some periplasmic proteins and for the assembly of the periplasmic c-type cytochromes. Acts by transferring electrons from cytoplasmic thioredoxin to the periplasm. This transfer involves a cascade of disulfide bond formation and reduction steps.</text>
</comment>
<keyword evidence="15 18" id="KW-0676">Redox-active center</keyword>
<evidence type="ECO:0000256" key="6">
    <source>
        <dbReference type="ARBA" id="ARBA00022692"/>
    </source>
</evidence>
<keyword evidence="12 18" id="KW-0520">NAD</keyword>
<evidence type="ECO:0000256" key="12">
    <source>
        <dbReference type="ARBA" id="ARBA00023027"/>
    </source>
</evidence>
<comment type="catalytic activity">
    <reaction evidence="17 18">
        <text>[protein]-dithiol + NADP(+) = [protein]-disulfide + NADPH + H(+)</text>
        <dbReference type="Rhea" id="RHEA:18753"/>
        <dbReference type="Rhea" id="RHEA-COMP:10593"/>
        <dbReference type="Rhea" id="RHEA-COMP:10594"/>
        <dbReference type="ChEBI" id="CHEBI:15378"/>
        <dbReference type="ChEBI" id="CHEBI:29950"/>
        <dbReference type="ChEBI" id="CHEBI:50058"/>
        <dbReference type="ChEBI" id="CHEBI:57783"/>
        <dbReference type="ChEBI" id="CHEBI:58349"/>
        <dbReference type="EC" id="1.8.1.8"/>
    </reaction>
</comment>
<keyword evidence="22" id="KW-1185">Reference proteome</keyword>
<feature type="disulfide bond" description="Redox-active" evidence="18">
    <location>
        <begin position="259"/>
        <end position="381"/>
    </location>
</feature>
<keyword evidence="13 18" id="KW-0472">Membrane</keyword>
<evidence type="ECO:0000256" key="10">
    <source>
        <dbReference type="ARBA" id="ARBA00022989"/>
    </source>
</evidence>
<keyword evidence="8 18" id="KW-0201">Cytochrome c-type biogenesis</keyword>
<keyword evidence="14 18" id="KW-1015">Disulfide bond</keyword>
<feature type="region of interest" description="Disordered" evidence="19">
    <location>
        <begin position="177"/>
        <end position="220"/>
    </location>
</feature>
<comment type="subcellular location">
    <subcellularLocation>
        <location evidence="1 18">Cell inner membrane</location>
        <topology evidence="1 18">Multi-pass membrane protein</topology>
    </subcellularLocation>
</comment>
<evidence type="ECO:0000256" key="1">
    <source>
        <dbReference type="ARBA" id="ARBA00004429"/>
    </source>
</evidence>
<keyword evidence="4 18" id="KW-1003">Cell membrane</keyword>
<evidence type="ECO:0000256" key="3">
    <source>
        <dbReference type="ARBA" id="ARBA00022448"/>
    </source>
</evidence>
<feature type="transmembrane region" description="Helical" evidence="18">
    <location>
        <begin position="240"/>
        <end position="263"/>
    </location>
</feature>
<dbReference type="PROSITE" id="PS00194">
    <property type="entry name" value="THIOREDOXIN_1"/>
    <property type="match status" value="1"/>
</dbReference>
<dbReference type="Proteomes" id="UP000245790">
    <property type="component" value="Unassembled WGS sequence"/>
</dbReference>
<feature type="transmembrane region" description="Helical" evidence="18">
    <location>
        <begin position="363"/>
        <end position="392"/>
    </location>
</feature>
<accession>A0A316FYG9</accession>
<feature type="disulfide bond" description="Redox-active" evidence="18">
    <location>
        <begin position="585"/>
        <end position="588"/>
    </location>
</feature>
<evidence type="ECO:0000256" key="13">
    <source>
        <dbReference type="ARBA" id="ARBA00023136"/>
    </source>
</evidence>
<evidence type="ECO:0000256" key="17">
    <source>
        <dbReference type="ARBA" id="ARBA00047804"/>
    </source>
</evidence>
<evidence type="ECO:0000256" key="8">
    <source>
        <dbReference type="ARBA" id="ARBA00022748"/>
    </source>
</evidence>
<comment type="caution">
    <text evidence="21">The sequence shown here is derived from an EMBL/GenBank/DDBJ whole genome shotgun (WGS) entry which is preliminary data.</text>
</comment>
<dbReference type="GO" id="GO:0009055">
    <property type="term" value="F:electron transfer activity"/>
    <property type="evidence" value="ECO:0007669"/>
    <property type="project" value="UniProtKB-UniRule"/>
</dbReference>
<dbReference type="InterPro" id="IPR036249">
    <property type="entry name" value="Thioredoxin-like_sf"/>
</dbReference>
<evidence type="ECO:0000256" key="2">
    <source>
        <dbReference type="ARBA" id="ARBA00007241"/>
    </source>
</evidence>
<evidence type="ECO:0000256" key="5">
    <source>
        <dbReference type="ARBA" id="ARBA00022519"/>
    </source>
</evidence>
<sequence length="671" mass="72610" precursor="true">MVKRFNLIMKQLFLVLLFSLSSLSLPAQQSVDLNKLFGQSDEFLDVDDAFQLSVDVFDNELIASWKIAPEYYLYQHRFAATFKNATLEQPFLPDGKRKTDEYFGEVETYTKAVQISLPYQSNNDSFVVEIEFQGCADAGLCYPPTSRYFNIDRNNGSAEKIQQSDFEQVNAAQTARWTAPPLASATSQPSADSAANEQSSGTVNNQQNSSPETDAEATQDKQAFVSEKDKIINTLNDSSVIIGFFSLVLLGIGLAFTPCVFPMMPIISSIIAGQGKNITTSKAFFLSLTYTQAMAIPYVIIGFIVAGVGASATATLQSPPFVIGAAVVFLLLSLGMFGFYEIQLPTSVQNKLNQVSQKQQSGTYIGAGIMGAISGTVVSPCVTIPLIAVLTWISQVGDSVTGAIYLYGLAVGMGIPLIMIGVGGGKLMPKAGNWMNAVKAVFGVLMIVVALYITKHLIPGQINLVLWGLLAIISATYMGALRQVEAGWPTLWKGVAIGLMVYGVVLIIGAAQGSQSLMKPLASTQSHSQPALTGNRVANTTEQQQNASIHDGFILIKTTDDLDKYLAQAKAENKTVMLDFFAEYCAACYEFAELTFPHPKVQQALANTILLQADVTEGDADDRALMERFKIFGLPSILFFDRNGNEITSLRAEGFEDAETFATRIDAAIGD</sequence>
<dbReference type="GO" id="GO:0017004">
    <property type="term" value="P:cytochrome complex assembly"/>
    <property type="evidence" value="ECO:0007669"/>
    <property type="project" value="UniProtKB-UniRule"/>
</dbReference>
<dbReference type="EMBL" id="QGGU01000002">
    <property type="protein sequence ID" value="PWK53639.1"/>
    <property type="molecule type" value="Genomic_DNA"/>
</dbReference>
<keyword evidence="5 18" id="KW-0997">Cell inner membrane</keyword>
<organism evidence="21 22">
    <name type="scientific">Pleionea mediterranea</name>
    <dbReference type="NCBI Taxonomy" id="523701"/>
    <lineage>
        <taxon>Bacteria</taxon>
        <taxon>Pseudomonadati</taxon>
        <taxon>Pseudomonadota</taxon>
        <taxon>Gammaproteobacteria</taxon>
        <taxon>Oceanospirillales</taxon>
        <taxon>Pleioneaceae</taxon>
        <taxon>Pleionea</taxon>
    </lineage>
</organism>
<dbReference type="GO" id="GO:0047134">
    <property type="term" value="F:protein-disulfide reductase [NAD(P)H] activity"/>
    <property type="evidence" value="ECO:0007669"/>
    <property type="project" value="UniProtKB-UniRule"/>
</dbReference>
<feature type="transmembrane region" description="Helical" evidence="18">
    <location>
        <begin position="404"/>
        <end position="422"/>
    </location>
</feature>
<evidence type="ECO:0000256" key="15">
    <source>
        <dbReference type="ARBA" id="ARBA00023284"/>
    </source>
</evidence>
<proteinExistence type="inferred from homology"/>
<dbReference type="RefSeq" id="WP_109761713.1">
    <property type="nucleotide sequence ID" value="NZ_QGGU01000002.1"/>
</dbReference>
<dbReference type="GO" id="GO:0045454">
    <property type="term" value="P:cell redox homeostasis"/>
    <property type="evidence" value="ECO:0007669"/>
    <property type="project" value="TreeGrafter"/>
</dbReference>
<dbReference type="AlphaFoldDB" id="A0A316FYG9"/>
<evidence type="ECO:0000256" key="16">
    <source>
        <dbReference type="ARBA" id="ARBA00047388"/>
    </source>
</evidence>
<keyword evidence="11 18" id="KW-0560">Oxidoreductase</keyword>
<feature type="disulfide bond" description="Redox-active" evidence="18">
    <location>
        <begin position="135"/>
        <end position="141"/>
    </location>
</feature>
<keyword evidence="9 18" id="KW-0249">Electron transport</keyword>
<name>A0A316FYG9_9GAMM</name>
<evidence type="ECO:0000256" key="4">
    <source>
        <dbReference type="ARBA" id="ARBA00022475"/>
    </source>
</evidence>
<dbReference type="Pfam" id="PF13899">
    <property type="entry name" value="Thioredoxin_7"/>
    <property type="match status" value="1"/>
</dbReference>
<keyword evidence="10 18" id="KW-1133">Transmembrane helix</keyword>
<feature type="transmembrane region" description="Helical" evidence="18">
    <location>
        <begin position="491"/>
        <end position="511"/>
    </location>
</feature>
<evidence type="ECO:0000313" key="22">
    <source>
        <dbReference type="Proteomes" id="UP000245790"/>
    </source>
</evidence>
<gene>
    <name evidence="18" type="primary">dsbD</name>
    <name evidence="21" type="ORF">C8D97_10227</name>
</gene>
<dbReference type="Pfam" id="PF02683">
    <property type="entry name" value="DsbD_TM"/>
    <property type="match status" value="1"/>
</dbReference>